<dbReference type="AlphaFoldDB" id="A0A5J4RZD4"/>
<accession>A0A5J4RZD4</accession>
<dbReference type="OrthoDB" id="439270at2759"/>
<dbReference type="SUPFAM" id="SSF56399">
    <property type="entry name" value="ADP-ribosylation"/>
    <property type="match status" value="1"/>
</dbReference>
<dbReference type="EMBL" id="SNRW01041272">
    <property type="protein sequence ID" value="KAA6338353.1"/>
    <property type="molecule type" value="Genomic_DNA"/>
</dbReference>
<proteinExistence type="predicted"/>
<comment type="caution">
    <text evidence="1">The sequence shown here is derived from an EMBL/GenBank/DDBJ whole genome shotgun (WGS) entry which is preliminary data.</text>
</comment>
<evidence type="ECO:0000313" key="1">
    <source>
        <dbReference type="EMBL" id="KAA6338353.1"/>
    </source>
</evidence>
<feature type="non-terminal residue" evidence="1">
    <location>
        <position position="1"/>
    </location>
</feature>
<dbReference type="Gene3D" id="3.90.228.10">
    <property type="match status" value="1"/>
</dbReference>
<reference evidence="1 2" key="1">
    <citation type="submission" date="2019-03" db="EMBL/GenBank/DDBJ databases">
        <title>Single cell metagenomics reveals metabolic interactions within the superorganism composed of flagellate Streblomastix strix and complex community of Bacteroidetes bacteria on its surface.</title>
        <authorList>
            <person name="Treitli S.C."/>
            <person name="Kolisko M."/>
            <person name="Husnik F."/>
            <person name="Keeling P."/>
            <person name="Hampl V."/>
        </authorList>
    </citation>
    <scope>NUCLEOTIDE SEQUENCE [LARGE SCALE GENOMIC DNA]</scope>
    <source>
        <strain evidence="1">ST1C</strain>
    </source>
</reference>
<organism evidence="1 2">
    <name type="scientific">Streblomastix strix</name>
    <dbReference type="NCBI Taxonomy" id="222440"/>
    <lineage>
        <taxon>Eukaryota</taxon>
        <taxon>Metamonada</taxon>
        <taxon>Preaxostyla</taxon>
        <taxon>Oxymonadida</taxon>
        <taxon>Streblomastigidae</taxon>
        <taxon>Streblomastix</taxon>
    </lineage>
</organism>
<protein>
    <recommendedName>
        <fullName evidence="3">PARP catalytic domain-containing protein</fullName>
    </recommendedName>
</protein>
<dbReference type="Proteomes" id="UP000324800">
    <property type="component" value="Unassembled WGS sequence"/>
</dbReference>
<gene>
    <name evidence="1" type="ORF">EZS28_052707</name>
</gene>
<evidence type="ECO:0008006" key="3">
    <source>
        <dbReference type="Google" id="ProtNLM"/>
    </source>
</evidence>
<name>A0A5J4RZD4_9EUKA</name>
<sequence>RKELEYRHTPVNINTRYHQTTAQDARSLKETGIRPGNQGIAGGGIYFALNRADTERKAHQKGVILECQVDVGRSKIMKEREPQLTGEELKMQGFDSVYFPANYMNVRLNFPEYVIYNPARVKNIQQA</sequence>
<evidence type="ECO:0000313" key="2">
    <source>
        <dbReference type="Proteomes" id="UP000324800"/>
    </source>
</evidence>